<dbReference type="PANTHER" id="PTHR23530:SF1">
    <property type="entry name" value="PERMEASE, MAJOR FACILITATOR SUPERFAMILY-RELATED"/>
    <property type="match status" value="1"/>
</dbReference>
<dbReference type="PANTHER" id="PTHR23530">
    <property type="entry name" value="TRANSPORT PROTEIN-RELATED"/>
    <property type="match status" value="1"/>
</dbReference>
<feature type="transmembrane region" description="Helical" evidence="2">
    <location>
        <begin position="150"/>
        <end position="169"/>
    </location>
</feature>
<sequence length="374" mass="41959">MSLVYGIAICLVGGNFTQYFDHKALSYRQSGFLLMIPFLMIGMSELFFSHIAELIGRRKAILIGILFTASAFIGISQFTAMPRLILCMFSLGIGMSLLYDAFRAWTNAALDDLYGGNRPVGIHENSYIRYAALLLGSLGGVYLLAHDGAYTFMVSGILMLLGFAPVLFIPENYGRARYTQLSGHLKMLVNEIFSNLVFKYFAATCFLTYIAKGIFFFAWQRHLIQVGHLEMHLAIFYFIMILSGDLGRYVFKHFLSEMAVDSRGISFFMIVSAGMAITGGRGAVHIGFVLYYFFANIYDLVFEISMAREMPQINAKLSMPLMNSIKMFGIACGLMLCGFVYDVGAPYVWLFMVGLIFSISMVSTYKGYCMIRTK</sequence>
<evidence type="ECO:0000313" key="4">
    <source>
        <dbReference type="Proteomes" id="UP000746471"/>
    </source>
</evidence>
<feature type="transmembrane region" description="Helical" evidence="2">
    <location>
        <begin position="30"/>
        <end position="48"/>
    </location>
</feature>
<evidence type="ECO:0000313" key="3">
    <source>
        <dbReference type="EMBL" id="MBS7525330.1"/>
    </source>
</evidence>
<name>A0ABS5PJL8_9FIRM</name>
<reference evidence="3 4" key="1">
    <citation type="submission" date="2021-05" db="EMBL/GenBank/DDBJ databases">
        <title>Fusibacter ferrireducens sp. nov., an anaerobic, sulfur- and Fe-reducing bacterium isolated from the mangrove sediment.</title>
        <authorList>
            <person name="Qiu D."/>
        </authorList>
    </citation>
    <scope>NUCLEOTIDE SEQUENCE [LARGE SCALE GENOMIC DNA]</scope>
    <source>
        <strain evidence="3 4">DSM 12116</strain>
    </source>
</reference>
<evidence type="ECO:0000256" key="2">
    <source>
        <dbReference type="SAM" id="Phobius"/>
    </source>
</evidence>
<evidence type="ECO:0000256" key="1">
    <source>
        <dbReference type="ARBA" id="ARBA00004651"/>
    </source>
</evidence>
<protein>
    <recommendedName>
        <fullName evidence="5">Major Facilitator Superfamily protein</fullName>
    </recommendedName>
</protein>
<comment type="caution">
    <text evidence="3">The sequence shown here is derived from an EMBL/GenBank/DDBJ whole genome shotgun (WGS) entry which is preliminary data.</text>
</comment>
<keyword evidence="2" id="KW-0472">Membrane</keyword>
<dbReference type="InterPro" id="IPR011701">
    <property type="entry name" value="MFS"/>
</dbReference>
<dbReference type="InterPro" id="IPR053160">
    <property type="entry name" value="MFS_DHA3_Transporter"/>
</dbReference>
<keyword evidence="4" id="KW-1185">Reference proteome</keyword>
<dbReference type="SUPFAM" id="SSF103473">
    <property type="entry name" value="MFS general substrate transporter"/>
    <property type="match status" value="1"/>
</dbReference>
<feature type="transmembrane region" description="Helical" evidence="2">
    <location>
        <begin position="196"/>
        <end position="219"/>
    </location>
</feature>
<dbReference type="EMBL" id="JAHBCL010000002">
    <property type="protein sequence ID" value="MBS7525330.1"/>
    <property type="molecule type" value="Genomic_DNA"/>
</dbReference>
<organism evidence="3 4">
    <name type="scientific">Fusibacter paucivorans</name>
    <dbReference type="NCBI Taxonomy" id="76009"/>
    <lineage>
        <taxon>Bacteria</taxon>
        <taxon>Bacillati</taxon>
        <taxon>Bacillota</taxon>
        <taxon>Clostridia</taxon>
        <taxon>Eubacteriales</taxon>
        <taxon>Eubacteriales Family XII. Incertae Sedis</taxon>
        <taxon>Fusibacter</taxon>
    </lineage>
</organism>
<keyword evidence="2" id="KW-0812">Transmembrane</keyword>
<feature type="transmembrane region" description="Helical" evidence="2">
    <location>
        <begin position="258"/>
        <end position="277"/>
    </location>
</feature>
<feature type="transmembrane region" description="Helical" evidence="2">
    <location>
        <begin position="127"/>
        <end position="144"/>
    </location>
</feature>
<dbReference type="Gene3D" id="1.20.1250.20">
    <property type="entry name" value="MFS general substrate transporter like domains"/>
    <property type="match status" value="1"/>
</dbReference>
<feature type="transmembrane region" description="Helical" evidence="2">
    <location>
        <begin position="347"/>
        <end position="368"/>
    </location>
</feature>
<feature type="transmembrane region" description="Helical" evidence="2">
    <location>
        <begin position="84"/>
        <end position="106"/>
    </location>
</feature>
<proteinExistence type="predicted"/>
<dbReference type="InterPro" id="IPR036259">
    <property type="entry name" value="MFS_trans_sf"/>
</dbReference>
<feature type="transmembrane region" description="Helical" evidence="2">
    <location>
        <begin position="60"/>
        <end position="78"/>
    </location>
</feature>
<comment type="subcellular location">
    <subcellularLocation>
        <location evidence="1">Cell membrane</location>
        <topology evidence="1">Multi-pass membrane protein</topology>
    </subcellularLocation>
</comment>
<feature type="transmembrane region" description="Helical" evidence="2">
    <location>
        <begin position="231"/>
        <end position="251"/>
    </location>
</feature>
<dbReference type="Pfam" id="PF07690">
    <property type="entry name" value="MFS_1"/>
    <property type="match status" value="1"/>
</dbReference>
<dbReference type="Proteomes" id="UP000746471">
    <property type="component" value="Unassembled WGS sequence"/>
</dbReference>
<evidence type="ECO:0008006" key="5">
    <source>
        <dbReference type="Google" id="ProtNLM"/>
    </source>
</evidence>
<keyword evidence="2" id="KW-1133">Transmembrane helix</keyword>
<accession>A0ABS5PJL8</accession>
<gene>
    <name evidence="3" type="ORF">KHM83_01420</name>
</gene>